<evidence type="ECO:0000313" key="1">
    <source>
        <dbReference type="EMBL" id="PZR77892.1"/>
    </source>
</evidence>
<dbReference type="InterPro" id="IPR049389">
    <property type="entry name" value="TTHA0281-like"/>
</dbReference>
<dbReference type="EMBL" id="QHBU01000279">
    <property type="protein sequence ID" value="PZR77892.1"/>
    <property type="molecule type" value="Genomic_DNA"/>
</dbReference>
<reference evidence="1 2" key="1">
    <citation type="journal article" date="2017" name="Nature">
        <title>Atmospheric trace gases support primary production in Antarctic desert surface soil.</title>
        <authorList>
            <person name="Ji M."/>
            <person name="Greening C."/>
            <person name="Vanwonterghem I."/>
            <person name="Carere C.R."/>
            <person name="Bay S.K."/>
            <person name="Steen J.A."/>
            <person name="Montgomery K."/>
            <person name="Lines T."/>
            <person name="Beardall J."/>
            <person name="van Dorst J."/>
            <person name="Snape I."/>
            <person name="Stott M.B."/>
            <person name="Hugenholtz P."/>
            <person name="Ferrari B.C."/>
        </authorList>
    </citation>
    <scope>NUCLEOTIDE SEQUENCE [LARGE SCALE GENOMIC DNA]</scope>
    <source>
        <strain evidence="1">RRmetagenome_bin12</strain>
    </source>
</reference>
<dbReference type="Proteomes" id="UP000248724">
    <property type="component" value="Unassembled WGS sequence"/>
</dbReference>
<organism evidence="1 2">
    <name type="scientific">Candidatus Aeolococcus gillhamiae</name>
    <dbReference type="NCBI Taxonomy" id="3127015"/>
    <lineage>
        <taxon>Bacteria</taxon>
        <taxon>Bacillati</taxon>
        <taxon>Candidatus Dormiibacterota</taxon>
        <taxon>Candidatus Dormibacteria</taxon>
        <taxon>Candidatus Aeolococcales</taxon>
        <taxon>Candidatus Aeolococcaceae</taxon>
        <taxon>Candidatus Aeolococcus</taxon>
    </lineage>
</organism>
<evidence type="ECO:0000313" key="2">
    <source>
        <dbReference type="Proteomes" id="UP000248724"/>
    </source>
</evidence>
<name>A0A2W5YY96_9BACT</name>
<feature type="non-terminal residue" evidence="1">
    <location>
        <position position="78"/>
    </location>
</feature>
<dbReference type="Pfam" id="PF21748">
    <property type="entry name" value="UPF0150"/>
    <property type="match status" value="1"/>
</dbReference>
<protein>
    <submittedName>
        <fullName evidence="1">HicB family protein</fullName>
    </submittedName>
</protein>
<comment type="caution">
    <text evidence="1">The sequence shown here is derived from an EMBL/GenBank/DDBJ whole genome shotgun (WGS) entry which is preliminary data.</text>
</comment>
<dbReference type="Gene3D" id="3.30.160.250">
    <property type="match status" value="1"/>
</dbReference>
<sequence>MLTDYVNAVMRHATYEVLEDGTYYGHVATANLTGLWANEHTLEAWRDELKSVIEDWLIFALERHRPIPVIDGISLTAN</sequence>
<dbReference type="InterPro" id="IPR035069">
    <property type="entry name" value="TTHA1013/TTHA0281-like"/>
</dbReference>
<dbReference type="SUPFAM" id="SSF143100">
    <property type="entry name" value="TTHA1013/TTHA0281-like"/>
    <property type="match status" value="1"/>
</dbReference>
<gene>
    <name evidence="1" type="ORF">DLM65_14570</name>
</gene>
<proteinExistence type="predicted"/>
<accession>A0A2W5YY96</accession>
<dbReference type="AlphaFoldDB" id="A0A2W5YY96"/>